<evidence type="ECO:0000313" key="3">
    <source>
        <dbReference type="Proteomes" id="UP000293719"/>
    </source>
</evidence>
<gene>
    <name evidence="2" type="primary">mobB</name>
    <name evidence="2" type="ORF">E0E05_10925</name>
</gene>
<organism evidence="2 3">
    <name type="scientific">Roseitalea porphyridii</name>
    <dbReference type="NCBI Taxonomy" id="1852022"/>
    <lineage>
        <taxon>Bacteria</taxon>
        <taxon>Pseudomonadati</taxon>
        <taxon>Pseudomonadota</taxon>
        <taxon>Alphaproteobacteria</taxon>
        <taxon>Hyphomicrobiales</taxon>
        <taxon>Ahrensiaceae</taxon>
        <taxon>Roseitalea</taxon>
    </lineage>
</organism>
<dbReference type="SUPFAM" id="SSF52540">
    <property type="entry name" value="P-loop containing nucleoside triphosphate hydrolases"/>
    <property type="match status" value="1"/>
</dbReference>
<dbReference type="CDD" id="cd03116">
    <property type="entry name" value="MobB"/>
    <property type="match status" value="1"/>
</dbReference>
<dbReference type="RefSeq" id="WP_131616739.1">
    <property type="nucleotide sequence ID" value="NZ_CP036532.1"/>
</dbReference>
<evidence type="ECO:0000259" key="1">
    <source>
        <dbReference type="Pfam" id="PF03205"/>
    </source>
</evidence>
<protein>
    <submittedName>
        <fullName evidence="2">Molybdopterin-guanine dinucleotide biosynthesis protein B</fullName>
    </submittedName>
</protein>
<dbReference type="InterPro" id="IPR004435">
    <property type="entry name" value="MobB_dom"/>
</dbReference>
<dbReference type="Proteomes" id="UP000293719">
    <property type="component" value="Chromosome"/>
</dbReference>
<sequence>MRALPPRFGIVGWKDTGKTTMTARLVQELVRRGYRVATVKRAHAAFDIDRAGTDSHTHRMAGAAEVAIVSRNRWALMHENESGEDEATLDEIIERLSPCDVVLVEGFKAERHPKVEMRHAANAAAPMLADDDPAIVALVFDEVPPEATRFGRPVFQRDQVGAIAQLVEEACELAGHARRTATR</sequence>
<name>A0A4P6V146_9HYPH</name>
<dbReference type="Pfam" id="PF03205">
    <property type="entry name" value="MobB"/>
    <property type="match status" value="1"/>
</dbReference>
<proteinExistence type="predicted"/>
<dbReference type="KEGG" id="rpod:E0E05_10925"/>
<feature type="domain" description="Molybdopterin-guanine dinucleotide biosynthesis protein B (MobB)" evidence="1">
    <location>
        <begin position="9"/>
        <end position="140"/>
    </location>
</feature>
<dbReference type="OrthoDB" id="9804758at2"/>
<dbReference type="GO" id="GO:0005525">
    <property type="term" value="F:GTP binding"/>
    <property type="evidence" value="ECO:0007669"/>
    <property type="project" value="InterPro"/>
</dbReference>
<dbReference type="NCBIfam" id="TIGR00176">
    <property type="entry name" value="mobB"/>
    <property type="match status" value="1"/>
</dbReference>
<dbReference type="GeneID" id="90767810"/>
<dbReference type="InterPro" id="IPR027417">
    <property type="entry name" value="P-loop_NTPase"/>
</dbReference>
<dbReference type="GO" id="GO:0006777">
    <property type="term" value="P:Mo-molybdopterin cofactor biosynthetic process"/>
    <property type="evidence" value="ECO:0007669"/>
    <property type="project" value="InterPro"/>
</dbReference>
<dbReference type="Gene3D" id="3.40.50.300">
    <property type="entry name" value="P-loop containing nucleotide triphosphate hydrolases"/>
    <property type="match status" value="1"/>
</dbReference>
<dbReference type="AlphaFoldDB" id="A0A4P6V146"/>
<dbReference type="PANTHER" id="PTHR40072:SF1">
    <property type="entry name" value="MOLYBDOPTERIN-GUANINE DINUCLEOTIDE BIOSYNTHESIS ADAPTER PROTEIN"/>
    <property type="match status" value="1"/>
</dbReference>
<dbReference type="EMBL" id="CP036532">
    <property type="protein sequence ID" value="QBK31061.1"/>
    <property type="molecule type" value="Genomic_DNA"/>
</dbReference>
<keyword evidence="3" id="KW-1185">Reference proteome</keyword>
<reference evidence="2 3" key="1">
    <citation type="journal article" date="2017" name="Int. J. Syst. Evol. Microbiol.">
        <title>Roseitalea porphyridii gen. nov., sp. nov., isolated from a red alga, and reclassification of Hoeflea suaedae Chung et al. 2013 as Pseudohoeflea suaedae gen. nov., comb. nov.</title>
        <authorList>
            <person name="Hyeon J.W."/>
            <person name="Jeong S.E."/>
            <person name="Baek K."/>
            <person name="Jeon C.O."/>
        </authorList>
    </citation>
    <scope>NUCLEOTIDE SEQUENCE [LARGE SCALE GENOMIC DNA]</scope>
    <source>
        <strain evidence="2 3">MA7-20</strain>
    </source>
</reference>
<evidence type="ECO:0000313" key="2">
    <source>
        <dbReference type="EMBL" id="QBK31061.1"/>
    </source>
</evidence>
<dbReference type="PANTHER" id="PTHR40072">
    <property type="entry name" value="MOLYBDOPTERIN-GUANINE DINUCLEOTIDE BIOSYNTHESIS ADAPTER PROTEIN-RELATED"/>
    <property type="match status" value="1"/>
</dbReference>
<accession>A0A4P6V146</accession>
<dbReference type="InterPro" id="IPR052539">
    <property type="entry name" value="MGD_biosynthesis_adapter"/>
</dbReference>